<feature type="binding site" evidence="6">
    <location>
        <position position="232"/>
    </location>
    <ligand>
        <name>a divalent metal cation</name>
        <dbReference type="ChEBI" id="CHEBI:60240"/>
        <label>1</label>
    </ligand>
</feature>
<comment type="cofactor">
    <cofactor evidence="6">
        <name>Co(2+)</name>
        <dbReference type="ChEBI" id="CHEBI:48828"/>
    </cofactor>
    <cofactor evidence="6">
        <name>Zn(2+)</name>
        <dbReference type="ChEBI" id="CHEBI:29105"/>
    </cofactor>
    <cofactor evidence="6">
        <name>Mn(2+)</name>
        <dbReference type="ChEBI" id="CHEBI:29035"/>
    </cofactor>
    <cofactor evidence="6">
        <name>Fe(2+)</name>
        <dbReference type="ChEBI" id="CHEBI:29033"/>
    </cofactor>
    <text evidence="6">Binds 2 divalent metal cations per subunit. Has a high-affinity and a low affinity metal-binding site. The true nature of the physiological cofactor is under debate. The enzyme is active with cobalt, zinc, manganese or divalent iron ions. Most likely, methionine aminopeptidases function as mononuclear Fe(2+)-metalloproteases under physiological conditions, and the catalytically relevant metal-binding site has been assigned to the histidine-containing high-affinity site.</text>
</comment>
<dbReference type="GO" id="GO:0046872">
    <property type="term" value="F:metal ion binding"/>
    <property type="evidence" value="ECO:0007669"/>
    <property type="project" value="UniProtKB-UniRule"/>
</dbReference>
<evidence type="ECO:0000313" key="9">
    <source>
        <dbReference type="EMBL" id="KKQ74628.1"/>
    </source>
</evidence>
<protein>
    <recommendedName>
        <fullName evidence="6 7">Methionine aminopeptidase</fullName>
        <shortName evidence="6">MAP</shortName>
        <shortName evidence="6">MetAP</shortName>
        <ecNumber evidence="6 7">3.4.11.18</ecNumber>
    </recommendedName>
    <alternativeName>
        <fullName evidence="6">Peptidase M</fullName>
    </alternativeName>
</protein>
<comment type="subunit">
    <text evidence="6">Monomer.</text>
</comment>
<dbReference type="PANTHER" id="PTHR43330:SF27">
    <property type="entry name" value="METHIONINE AMINOPEPTIDASE"/>
    <property type="match status" value="1"/>
</dbReference>
<dbReference type="HAMAP" id="MF_01974">
    <property type="entry name" value="MetAP_1"/>
    <property type="match status" value="1"/>
</dbReference>
<evidence type="ECO:0000256" key="4">
    <source>
        <dbReference type="ARBA" id="ARBA00022723"/>
    </source>
</evidence>
<feature type="domain" description="Peptidase M24" evidence="8">
    <location>
        <begin position="12"/>
        <end position="239"/>
    </location>
</feature>
<evidence type="ECO:0000256" key="6">
    <source>
        <dbReference type="HAMAP-Rule" id="MF_01974"/>
    </source>
</evidence>
<dbReference type="CDD" id="cd01086">
    <property type="entry name" value="MetAP1"/>
    <property type="match status" value="1"/>
</dbReference>
<keyword evidence="3 6" id="KW-0645">Protease</keyword>
<dbReference type="PATRIC" id="fig|1618336.3.peg.30"/>
<evidence type="ECO:0000256" key="1">
    <source>
        <dbReference type="ARBA" id="ARBA00002521"/>
    </source>
</evidence>
<gene>
    <name evidence="6" type="primary">map</name>
    <name evidence="9" type="ORF">US94_C0001G0029</name>
</gene>
<name>A0A0G0K4K7_9BACT</name>
<keyword evidence="4 6" id="KW-0479">Metal-binding</keyword>
<dbReference type="GO" id="GO:0004239">
    <property type="term" value="F:initiator methionyl aminopeptidase activity"/>
    <property type="evidence" value="ECO:0007669"/>
    <property type="project" value="UniProtKB-UniRule"/>
</dbReference>
<feature type="binding site" evidence="6">
    <location>
        <position position="232"/>
    </location>
    <ligand>
        <name>a divalent metal cation</name>
        <dbReference type="ChEBI" id="CHEBI:60240"/>
        <label>2</label>
        <note>catalytic</note>
    </ligand>
</feature>
<dbReference type="Gene3D" id="3.90.230.10">
    <property type="entry name" value="Creatinase/methionine aminopeptidase superfamily"/>
    <property type="match status" value="1"/>
</dbReference>
<feature type="binding site" evidence="6">
    <location>
        <position position="201"/>
    </location>
    <ligand>
        <name>a divalent metal cation</name>
        <dbReference type="ChEBI" id="CHEBI:60240"/>
        <label>2</label>
        <note>catalytic</note>
    </ligand>
</feature>
<dbReference type="STRING" id="1618336.US94_C0001G0029"/>
<reference evidence="9 10" key="1">
    <citation type="journal article" date="2015" name="Nature">
        <title>rRNA introns, odd ribosomes, and small enigmatic genomes across a large radiation of phyla.</title>
        <authorList>
            <person name="Brown C.T."/>
            <person name="Hug L.A."/>
            <person name="Thomas B.C."/>
            <person name="Sharon I."/>
            <person name="Castelle C.J."/>
            <person name="Singh A."/>
            <person name="Wilkins M.J."/>
            <person name="Williams K.H."/>
            <person name="Banfield J.F."/>
        </authorList>
    </citation>
    <scope>NUCLEOTIDE SEQUENCE [LARGE SCALE GENOMIC DNA]</scope>
</reference>
<dbReference type="InterPro" id="IPR001714">
    <property type="entry name" value="Pept_M24_MAP"/>
</dbReference>
<dbReference type="EMBL" id="LBUX01000001">
    <property type="protein sequence ID" value="KKQ74628.1"/>
    <property type="molecule type" value="Genomic_DNA"/>
</dbReference>
<keyword evidence="2 6" id="KW-0031">Aminopeptidase</keyword>
<dbReference type="PRINTS" id="PR00599">
    <property type="entry name" value="MAPEPTIDASE"/>
</dbReference>
<comment type="catalytic activity">
    <reaction evidence="6 7">
        <text>Release of N-terminal amino acids, preferentially methionine, from peptides and arylamides.</text>
        <dbReference type="EC" id="3.4.11.18"/>
    </reaction>
</comment>
<keyword evidence="5 6" id="KW-0378">Hydrolase</keyword>
<comment type="caution">
    <text evidence="6">Lacks conserved residue(s) required for the propagation of feature annotation.</text>
</comment>
<dbReference type="PANTHER" id="PTHR43330">
    <property type="entry name" value="METHIONINE AMINOPEPTIDASE"/>
    <property type="match status" value="1"/>
</dbReference>
<evidence type="ECO:0000256" key="3">
    <source>
        <dbReference type="ARBA" id="ARBA00022670"/>
    </source>
</evidence>
<feature type="binding site" evidence="6">
    <location>
        <position position="105"/>
    </location>
    <ligand>
        <name>a divalent metal cation</name>
        <dbReference type="ChEBI" id="CHEBI:60240"/>
        <label>1</label>
    </ligand>
</feature>
<dbReference type="EC" id="3.4.11.18" evidence="6 7"/>
<dbReference type="GO" id="GO:0070006">
    <property type="term" value="F:metalloaminopeptidase activity"/>
    <property type="evidence" value="ECO:0007669"/>
    <property type="project" value="UniProtKB-UniRule"/>
</dbReference>
<evidence type="ECO:0000256" key="5">
    <source>
        <dbReference type="ARBA" id="ARBA00022801"/>
    </source>
</evidence>
<proteinExistence type="inferred from homology"/>
<dbReference type="InterPro" id="IPR036005">
    <property type="entry name" value="Creatinase/aminopeptidase-like"/>
</dbReference>
<comment type="similarity">
    <text evidence="6">Belongs to the peptidase M24A family. Methionine aminopeptidase type 1 subfamily.</text>
</comment>
<evidence type="ECO:0000259" key="8">
    <source>
        <dbReference type="Pfam" id="PF00557"/>
    </source>
</evidence>
<dbReference type="GO" id="GO:0005829">
    <property type="term" value="C:cytosol"/>
    <property type="evidence" value="ECO:0007669"/>
    <property type="project" value="TreeGrafter"/>
</dbReference>
<evidence type="ECO:0000313" key="10">
    <source>
        <dbReference type="Proteomes" id="UP000034498"/>
    </source>
</evidence>
<feature type="binding site" evidence="6">
    <location>
        <position position="94"/>
    </location>
    <ligand>
        <name>a divalent metal cation</name>
        <dbReference type="ChEBI" id="CHEBI:60240"/>
        <label>1</label>
    </ligand>
</feature>
<dbReference type="Pfam" id="PF00557">
    <property type="entry name" value="Peptidase_M24"/>
    <property type="match status" value="1"/>
</dbReference>
<organism evidence="9 10">
    <name type="scientific">Berkelbacteria bacterium GW2011_GWB1_38_5</name>
    <dbReference type="NCBI Taxonomy" id="1618336"/>
    <lineage>
        <taxon>Bacteria</taxon>
        <taxon>Candidatus Berkelbacteria</taxon>
    </lineage>
</organism>
<evidence type="ECO:0000256" key="7">
    <source>
        <dbReference type="RuleBase" id="RU003653"/>
    </source>
</evidence>
<feature type="binding site" evidence="6">
    <location>
        <position position="77"/>
    </location>
    <ligand>
        <name>substrate</name>
    </ligand>
</feature>
<dbReference type="InterPro" id="IPR000994">
    <property type="entry name" value="Pept_M24"/>
</dbReference>
<feature type="binding site" evidence="6">
    <location>
        <position position="105"/>
    </location>
    <ligand>
        <name>a divalent metal cation</name>
        <dbReference type="ChEBI" id="CHEBI:60240"/>
        <label>2</label>
        <note>catalytic</note>
    </ligand>
</feature>
<comment type="function">
    <text evidence="1 6">Removes the N-terminal methionine from nascent proteins. The N-terminal methionine is often cleaved when the second residue in the primary sequence is small and uncharged (Met-Ala-, Cys, Gly, Pro, Ser, Thr, or Val). Requires deformylation of the N(alpha)-formylated initiator methionine before it can be hydrolyzed.</text>
</comment>
<dbReference type="Proteomes" id="UP000034498">
    <property type="component" value="Unassembled WGS sequence"/>
</dbReference>
<dbReference type="NCBIfam" id="TIGR00500">
    <property type="entry name" value="met_pdase_I"/>
    <property type="match status" value="1"/>
</dbReference>
<dbReference type="InterPro" id="IPR002467">
    <property type="entry name" value="Pept_M24A_MAP1"/>
</dbReference>
<evidence type="ECO:0000256" key="2">
    <source>
        <dbReference type="ARBA" id="ARBA00022438"/>
    </source>
</evidence>
<sequence>MISIKTEKEIQIMKEGGKIAAHILNILTVASKPGTTTKELDNIATEEIKKSGAKSSFLGHHGYPATICTSVNNEVVHGIPSNRILREGDLLGLDIGILWKSYHTDTAATVAIGKIDFKKKQLLKITKESLHEGISKIKPGVYLGDIQNCIQSIIEGANYSIIRDLAGHGIGTNLQEPPSILNFGKRKTGPVLKEGMTLAIEPMVSAGDWKVKILNDGWTVVTIDNSLSAHFEHTIAVTKDGVEILTHE</sequence>
<dbReference type="AlphaFoldDB" id="A0A0G0K4K7"/>
<dbReference type="GO" id="GO:0006508">
    <property type="term" value="P:proteolysis"/>
    <property type="evidence" value="ECO:0007669"/>
    <property type="project" value="UniProtKB-KW"/>
</dbReference>
<feature type="binding site" evidence="6">
    <location>
        <position position="168"/>
    </location>
    <ligand>
        <name>a divalent metal cation</name>
        <dbReference type="ChEBI" id="CHEBI:60240"/>
        <label>2</label>
        <note>catalytic</note>
    </ligand>
</feature>
<comment type="caution">
    <text evidence="9">The sequence shown here is derived from an EMBL/GenBank/DDBJ whole genome shotgun (WGS) entry which is preliminary data.</text>
</comment>
<dbReference type="SUPFAM" id="SSF55920">
    <property type="entry name" value="Creatinase/aminopeptidase"/>
    <property type="match status" value="1"/>
</dbReference>
<accession>A0A0G0K4K7</accession>